<keyword evidence="4" id="KW-0067">ATP-binding</keyword>
<dbReference type="InterPro" id="IPR014001">
    <property type="entry name" value="Helicase_ATP-bd"/>
</dbReference>
<dbReference type="GO" id="GO:0005524">
    <property type="term" value="F:ATP binding"/>
    <property type="evidence" value="ECO:0007669"/>
    <property type="project" value="InterPro"/>
</dbReference>
<keyword evidence="5" id="KW-1185">Reference proteome</keyword>
<evidence type="ECO:0000259" key="3">
    <source>
        <dbReference type="PROSITE" id="PS51194"/>
    </source>
</evidence>
<organism evidence="4 5">
    <name type="scientific">Pedobacter ginsengisoli</name>
    <dbReference type="NCBI Taxonomy" id="363852"/>
    <lineage>
        <taxon>Bacteria</taxon>
        <taxon>Pseudomonadati</taxon>
        <taxon>Bacteroidota</taxon>
        <taxon>Sphingobacteriia</taxon>
        <taxon>Sphingobacteriales</taxon>
        <taxon>Sphingobacteriaceae</taxon>
        <taxon>Pedobacter</taxon>
    </lineage>
</organism>
<keyword evidence="1" id="KW-0378">Hydrolase</keyword>
<protein>
    <submittedName>
        <fullName evidence="4">DNA helicase</fullName>
    </submittedName>
</protein>
<dbReference type="InterPro" id="IPR000330">
    <property type="entry name" value="SNF2_N"/>
</dbReference>
<dbReference type="GO" id="GO:0015616">
    <property type="term" value="F:DNA translocase activity"/>
    <property type="evidence" value="ECO:0007669"/>
    <property type="project" value="TreeGrafter"/>
</dbReference>
<dbReference type="GO" id="GO:0004386">
    <property type="term" value="F:helicase activity"/>
    <property type="evidence" value="ECO:0007669"/>
    <property type="project" value="UniProtKB-KW"/>
</dbReference>
<dbReference type="InterPro" id="IPR050496">
    <property type="entry name" value="SNF2_RAD54_helicase_repair"/>
</dbReference>
<keyword evidence="4" id="KW-0547">Nucleotide-binding</keyword>
<gene>
    <name evidence="4" type="ORF">CPT03_05480</name>
</gene>
<feature type="domain" description="Helicase ATP-binding" evidence="2">
    <location>
        <begin position="531"/>
        <end position="690"/>
    </location>
</feature>
<dbReference type="Pfam" id="PF00176">
    <property type="entry name" value="SNF2-rel_dom"/>
    <property type="match status" value="1"/>
</dbReference>
<reference evidence="4 5" key="1">
    <citation type="submission" date="2017-10" db="EMBL/GenBank/DDBJ databases">
        <title>Whole genome of Pedobacter ginsengisoli T01R-27 isolated from tomato rhizosphere.</title>
        <authorList>
            <person name="Weon H.-Y."/>
            <person name="Lee S.A."/>
            <person name="Sang M.K."/>
            <person name="Song J."/>
        </authorList>
    </citation>
    <scope>NUCLEOTIDE SEQUENCE [LARGE SCALE GENOMIC DNA]</scope>
    <source>
        <strain evidence="4 5">T01R-27</strain>
    </source>
</reference>
<dbReference type="SUPFAM" id="SSF52540">
    <property type="entry name" value="P-loop containing nucleoside triphosphate hydrolases"/>
    <property type="match status" value="2"/>
</dbReference>
<keyword evidence="4" id="KW-0347">Helicase</keyword>
<dbReference type="OrthoDB" id="9760715at2"/>
<name>A0A2D1U2W0_9SPHI</name>
<dbReference type="InterPro" id="IPR038718">
    <property type="entry name" value="SNF2-like_sf"/>
</dbReference>
<dbReference type="AlphaFoldDB" id="A0A2D1U2W0"/>
<evidence type="ECO:0000313" key="4">
    <source>
        <dbReference type="EMBL" id="ATP55952.1"/>
    </source>
</evidence>
<dbReference type="KEGG" id="pgs:CPT03_05480"/>
<evidence type="ECO:0000313" key="5">
    <source>
        <dbReference type="Proteomes" id="UP000223749"/>
    </source>
</evidence>
<sequence length="976" mass="112785">MTEKEGYNSENFDFSPLKPILSAAQRIKLPVSEKKENTKMILIFSQHRFYRHLVIELAEAEVTLTGKPKNPLTFIDPTDMIWKTENQEELKFYTGIAKFRNNYDAGKSESDLEGLKALAKNPLGLDVYLHDDKVSTNITATSIKPGKLKVLKVDLTLNVDEEGDFFELSARLMLENRPFSLDMLKIRYHYFIELNSTLYLISNPYFLSVLAFFKQHNDIIVIHRSEFELFQENILSKLEDKVKVNYSYLKPATKKQIEEKGFDLDNEQIIYLSESEDFVLVTPVIRYGSLEIPILSKKQIKAKDKRGNIFTLNRDEDREFQFISNISREHPFFYEQVQELPEQAHADCFYLHKKRFIENSWFLNAFEAWRNKGITILGFNELKNNNLNSYKANISINVISGIDWFETSVKVKFDKQTVSLKHLHRSIRNKSKFVQLDDGTLGILPDEWIEKFTGYFSAGEVVEETIRTSKINYASVDELYEQDQLDGVVKDEIKIYRSKLSDFESIKQVEVPAELNATLRGYQKEGLNWLNFLDGFNFGACLADDMGLGKTIQVLAFILSQRKKEHHNTNLIVVPASLIFNWQQEVEKFAPSIKLRTIYGSDRAKVVHDFDNYEIILTSYGTLLADIRFLKDYRFNYIFLDESQTIKNPESQRYKAVRLLRSRNKVVLSGTPIENNTFDLYGQLSFACPGLLGTKQQFKRLYSVPIDQFKNTRNALELQKKINPFILRRTKEQVATELPDKTEMVIYCEMGAEQRDIYEANKEEIRDYLLGKSEDELAKSSMHVLQGITKLRQICNSPAILKEGKHENTSSKLDVLMEQIENKSPHHKILIFSQFVTMLDLVKKELVNKNIGFEYLTGQTKNRSAVVGSFQDNPNIRVFLISLKAGGTGLNLTQADYVYLIDPWWNPAVENQAIDRSYRIGQQKNVVAVRLICPDTIEEKIMKMQDAKKDLATDLIKTEESIFKSLTKKDLLGLLG</sequence>
<dbReference type="GO" id="GO:0016787">
    <property type="term" value="F:hydrolase activity"/>
    <property type="evidence" value="ECO:0007669"/>
    <property type="project" value="UniProtKB-KW"/>
</dbReference>
<accession>A0A2D1U2W0</accession>
<dbReference type="SMART" id="SM00487">
    <property type="entry name" value="DEXDc"/>
    <property type="match status" value="1"/>
</dbReference>
<dbReference type="PANTHER" id="PTHR45629:SF7">
    <property type="entry name" value="DNA EXCISION REPAIR PROTEIN ERCC-6-RELATED"/>
    <property type="match status" value="1"/>
</dbReference>
<dbReference type="Gene3D" id="3.40.50.300">
    <property type="entry name" value="P-loop containing nucleotide triphosphate hydrolases"/>
    <property type="match status" value="1"/>
</dbReference>
<dbReference type="SMART" id="SM00490">
    <property type="entry name" value="HELICc"/>
    <property type="match status" value="1"/>
</dbReference>
<dbReference type="CDD" id="cd18793">
    <property type="entry name" value="SF2_C_SNF"/>
    <property type="match status" value="1"/>
</dbReference>
<proteinExistence type="predicted"/>
<dbReference type="PROSITE" id="PS51194">
    <property type="entry name" value="HELICASE_CTER"/>
    <property type="match status" value="1"/>
</dbReference>
<dbReference type="InterPro" id="IPR001650">
    <property type="entry name" value="Helicase_C-like"/>
</dbReference>
<dbReference type="Gene3D" id="3.40.50.10810">
    <property type="entry name" value="Tandem AAA-ATPase domain"/>
    <property type="match status" value="1"/>
</dbReference>
<dbReference type="Pfam" id="PF00271">
    <property type="entry name" value="Helicase_C"/>
    <property type="match status" value="1"/>
</dbReference>
<dbReference type="Proteomes" id="UP000223749">
    <property type="component" value="Chromosome"/>
</dbReference>
<evidence type="ECO:0000259" key="2">
    <source>
        <dbReference type="PROSITE" id="PS51192"/>
    </source>
</evidence>
<feature type="domain" description="Helicase C-terminal" evidence="3">
    <location>
        <begin position="812"/>
        <end position="967"/>
    </location>
</feature>
<dbReference type="RefSeq" id="WP_099437894.1">
    <property type="nucleotide sequence ID" value="NZ_CP024091.1"/>
</dbReference>
<dbReference type="InterPro" id="IPR027417">
    <property type="entry name" value="P-loop_NTPase"/>
</dbReference>
<evidence type="ECO:0000256" key="1">
    <source>
        <dbReference type="ARBA" id="ARBA00022801"/>
    </source>
</evidence>
<dbReference type="InterPro" id="IPR049730">
    <property type="entry name" value="SNF2/RAD54-like_C"/>
</dbReference>
<dbReference type="PROSITE" id="PS51192">
    <property type="entry name" value="HELICASE_ATP_BIND_1"/>
    <property type="match status" value="1"/>
</dbReference>
<dbReference type="PANTHER" id="PTHR45629">
    <property type="entry name" value="SNF2/RAD54 FAMILY MEMBER"/>
    <property type="match status" value="1"/>
</dbReference>
<dbReference type="EMBL" id="CP024091">
    <property type="protein sequence ID" value="ATP55952.1"/>
    <property type="molecule type" value="Genomic_DNA"/>
</dbReference>